<dbReference type="Proteomes" id="UP000463983">
    <property type="component" value="Chromosome"/>
</dbReference>
<dbReference type="InterPro" id="IPR008921">
    <property type="entry name" value="DNA_pol3_clamp-load_cplx_C"/>
</dbReference>
<accession>A0A857N6E2</accession>
<evidence type="ECO:0000256" key="5">
    <source>
        <dbReference type="ARBA" id="ARBA00049244"/>
    </source>
</evidence>
<dbReference type="SUPFAM" id="SSF48019">
    <property type="entry name" value="post-AAA+ oligomerization domain-like"/>
    <property type="match status" value="1"/>
</dbReference>
<dbReference type="NCBIfam" id="TIGR02397">
    <property type="entry name" value="dnaX_nterm"/>
    <property type="match status" value="1"/>
</dbReference>
<dbReference type="InterPro" id="IPR027417">
    <property type="entry name" value="P-loop_NTPase"/>
</dbReference>
<dbReference type="GO" id="GO:0006261">
    <property type="term" value="P:DNA-templated DNA replication"/>
    <property type="evidence" value="ECO:0007669"/>
    <property type="project" value="TreeGrafter"/>
</dbReference>
<comment type="catalytic activity">
    <reaction evidence="5 6">
        <text>DNA(n) + a 2'-deoxyribonucleoside 5'-triphosphate = DNA(n+1) + diphosphate</text>
        <dbReference type="Rhea" id="RHEA:22508"/>
        <dbReference type="Rhea" id="RHEA-COMP:17339"/>
        <dbReference type="Rhea" id="RHEA-COMP:17340"/>
        <dbReference type="ChEBI" id="CHEBI:33019"/>
        <dbReference type="ChEBI" id="CHEBI:61560"/>
        <dbReference type="ChEBI" id="CHEBI:173112"/>
        <dbReference type="EC" id="2.7.7.7"/>
    </reaction>
</comment>
<protein>
    <recommendedName>
        <fullName evidence="6">DNA polymerase III subunit gamma/tau</fullName>
        <ecNumber evidence="6">2.7.7.7</ecNumber>
    </recommendedName>
</protein>
<dbReference type="InterPro" id="IPR050238">
    <property type="entry name" value="DNA_Rep/Repair_Clamp_Loader"/>
</dbReference>
<keyword evidence="6" id="KW-0067">ATP-binding</keyword>
<dbReference type="KEGG" id="caqa:MICH65_0756"/>
<keyword evidence="4 6" id="KW-0239">DNA-directed DNA polymerase</keyword>
<evidence type="ECO:0000256" key="3">
    <source>
        <dbReference type="ARBA" id="ARBA00022705"/>
    </source>
</evidence>
<keyword evidence="6" id="KW-0547">Nucleotide-binding</keyword>
<dbReference type="Gene3D" id="1.10.8.60">
    <property type="match status" value="1"/>
</dbReference>
<gene>
    <name evidence="6" type="primary">dnaX</name>
    <name evidence="8" type="ORF">MICH65_0756</name>
</gene>
<comment type="function">
    <text evidence="6">DNA polymerase III is a complex, multichain enzyme responsible for most of the replicative synthesis in bacteria. This DNA polymerase also exhibits 3' to 5' exonuclease activity.</text>
</comment>
<evidence type="ECO:0000256" key="2">
    <source>
        <dbReference type="ARBA" id="ARBA00022695"/>
    </source>
</evidence>
<dbReference type="InterPro" id="IPR001270">
    <property type="entry name" value="ClpA/B"/>
</dbReference>
<comment type="similarity">
    <text evidence="6">Belongs to the DnaX/STICHEL family.</text>
</comment>
<evidence type="ECO:0000313" key="9">
    <source>
        <dbReference type="Proteomes" id="UP000463983"/>
    </source>
</evidence>
<evidence type="ECO:0000256" key="1">
    <source>
        <dbReference type="ARBA" id="ARBA00022679"/>
    </source>
</evidence>
<dbReference type="InterPro" id="IPR022754">
    <property type="entry name" value="DNA_pol_III_gamma-3"/>
</dbReference>
<dbReference type="SMART" id="SM00382">
    <property type="entry name" value="AAA"/>
    <property type="match status" value="1"/>
</dbReference>
<proteinExistence type="inferred from homology"/>
<keyword evidence="9" id="KW-1185">Reference proteome</keyword>
<reference evidence="9" key="1">
    <citation type="journal article" date="2020" name="Microorganisms">
        <title>Complete Genome of a Member of a New Bacterial Lineage in the Microgenomates Group Reveals an Unusual Nucleotide Composition Disparity Between Two Strands of DNA and Limited Metabolic Potential.</title>
        <authorList>
            <person name="Kadnikov V.V."/>
            <person name="Mardanov A.V."/>
            <person name="Beletsky A.V."/>
            <person name="Karnachuk O.V."/>
            <person name="Ravin N.V."/>
        </authorList>
    </citation>
    <scope>NUCLEOTIDE SEQUENCE [LARGE SCALE GENOMIC DNA]</scope>
</reference>
<dbReference type="InterPro" id="IPR012763">
    <property type="entry name" value="DNA_pol_III_sug/sutau_N"/>
</dbReference>
<dbReference type="PANTHER" id="PTHR11669">
    <property type="entry name" value="REPLICATION FACTOR C / DNA POLYMERASE III GAMMA-TAU SUBUNIT"/>
    <property type="match status" value="1"/>
</dbReference>
<evidence type="ECO:0000256" key="6">
    <source>
        <dbReference type="RuleBase" id="RU364063"/>
    </source>
</evidence>
<dbReference type="Pfam" id="PF12169">
    <property type="entry name" value="DNA_pol3_gamma3"/>
    <property type="match status" value="1"/>
</dbReference>
<dbReference type="PRINTS" id="PR00300">
    <property type="entry name" value="CLPPROTEASEA"/>
</dbReference>
<dbReference type="GO" id="GO:0003677">
    <property type="term" value="F:DNA binding"/>
    <property type="evidence" value="ECO:0007669"/>
    <property type="project" value="InterPro"/>
</dbReference>
<evidence type="ECO:0000313" key="8">
    <source>
        <dbReference type="EMBL" id="QHO63737.1"/>
    </source>
</evidence>
<dbReference type="AlphaFoldDB" id="A0A857N6E2"/>
<dbReference type="SUPFAM" id="SSF52540">
    <property type="entry name" value="P-loop containing nucleoside triphosphate hydrolases"/>
    <property type="match status" value="1"/>
</dbReference>
<evidence type="ECO:0000256" key="4">
    <source>
        <dbReference type="ARBA" id="ARBA00022932"/>
    </source>
</evidence>
<feature type="domain" description="AAA+ ATPase" evidence="7">
    <location>
        <begin position="34"/>
        <end position="177"/>
    </location>
</feature>
<dbReference type="InterPro" id="IPR003593">
    <property type="entry name" value="AAA+_ATPase"/>
</dbReference>
<keyword evidence="3 6" id="KW-0235">DNA replication</keyword>
<dbReference type="GO" id="GO:0005524">
    <property type="term" value="F:ATP binding"/>
    <property type="evidence" value="ECO:0007669"/>
    <property type="project" value="UniProtKB-KW"/>
</dbReference>
<dbReference type="GO" id="GO:0009360">
    <property type="term" value="C:DNA polymerase III complex"/>
    <property type="evidence" value="ECO:0007669"/>
    <property type="project" value="InterPro"/>
</dbReference>
<dbReference type="PANTHER" id="PTHR11669:SF0">
    <property type="entry name" value="PROTEIN STICHEL-LIKE 2"/>
    <property type="match status" value="1"/>
</dbReference>
<dbReference type="GO" id="GO:0003887">
    <property type="term" value="F:DNA-directed DNA polymerase activity"/>
    <property type="evidence" value="ECO:0007669"/>
    <property type="project" value="UniProtKB-KW"/>
</dbReference>
<dbReference type="Gene3D" id="3.40.50.300">
    <property type="entry name" value="P-loop containing nucleotide triphosphate hydrolases"/>
    <property type="match status" value="1"/>
</dbReference>
<keyword evidence="1 6" id="KW-0808">Transferase</keyword>
<keyword evidence="2 6" id="KW-0548">Nucleotidyltransferase</keyword>
<evidence type="ECO:0000259" key="7">
    <source>
        <dbReference type="SMART" id="SM00382"/>
    </source>
</evidence>
<dbReference type="Pfam" id="PF13177">
    <property type="entry name" value="DNA_pol3_delta2"/>
    <property type="match status" value="1"/>
</dbReference>
<dbReference type="EC" id="2.7.7.7" evidence="6"/>
<name>A0A857N6E2_9BACT</name>
<dbReference type="RefSeq" id="WP_161932101.1">
    <property type="nucleotide sequence ID" value="NZ_CP047901.1"/>
</dbReference>
<dbReference type="CDD" id="cd00009">
    <property type="entry name" value="AAA"/>
    <property type="match status" value="1"/>
</dbReference>
<sequence length="509" mass="56757">MSSFYRKYRPRRIEELDLEEVRNTLAAGLKKGELAHAYLFVGPRGSGKTSAARILAKVVNCEKPTASGEPCLECDNCRAIEQGSFVDVMEIDAASHRGIDAIRELRDKIGLSPVAGRKKVYIIDEVHMLTVEAFNALLKTLEEPPEHAMFVLCTTEEHKVPETIVSRCTRVGFVKAGKDEVIKSLSKVVKGEGLKLEEGVLELLAESVDGSFREGHKLLEQLASFGKEVSLKKVEEILGSVRGGEVKQVAQLLISGKTKLVLEKLESMEKGGVDWSNFAEKLLDYVRGQLKAKYGIGKVEIEAEIERLRVVTMLVARACGEIKTAVVPALPLEMVAVELDREVEISGGSVRVAKEQKAEVGKLDEKRDEMGEKNETGRDEIKADMVQVREKVSLDEVMSKWDEVIKSLSPLNHSVAGLLRSCRPKRVENHFLVIEAYYKFHKEQLEQETRRRMLEETLKREVGLPAVKFVLGEKAVRAAKVMEEHDNVTAPEKDDKLVEAVEDVFGVEV</sequence>
<organism evidence="8 9">
    <name type="scientific">Candidatus Chazhemtobacterium aquaticus</name>
    <dbReference type="NCBI Taxonomy" id="2715735"/>
    <lineage>
        <taxon>Bacteria</taxon>
        <taxon>Candidatus Chazhemtobacteraceae</taxon>
        <taxon>Candidatus Chazhemtobacterium</taxon>
    </lineage>
</organism>
<dbReference type="EMBL" id="CP047901">
    <property type="protein sequence ID" value="QHO63737.1"/>
    <property type="molecule type" value="Genomic_DNA"/>
</dbReference>
<comment type="subunit">
    <text evidence="6">DNA polymerase III contains a core (composed of alpha, epsilon and theta chains) that associates with a tau subunit. This core dimerizes to form the POLIII' complex. PolIII' associates with the gamma complex (composed of gamma, delta, delta', psi and chi chains) and with the beta chain to form the complete DNA polymerase III complex.</text>
</comment>